<evidence type="ECO:0000313" key="2">
    <source>
        <dbReference type="EMBL" id="PHP67713.1"/>
    </source>
</evidence>
<dbReference type="Gene3D" id="1.10.3910.10">
    <property type="entry name" value="SP0561-like"/>
    <property type="match status" value="1"/>
</dbReference>
<dbReference type="RefSeq" id="WP_099305844.1">
    <property type="nucleotide sequence ID" value="NZ_PDVP01000003.1"/>
</dbReference>
<dbReference type="AlphaFoldDB" id="A0A2G1QQB9"/>
<feature type="domain" description="DUF1858" evidence="1">
    <location>
        <begin position="7"/>
        <end position="59"/>
    </location>
</feature>
<name>A0A2G1QQB9_9HYPH</name>
<sequence>MAKTSTISIDMTIEDVMTTWPVTVQVVMAHGMFCVGCPISGFHTVADAAFEHAVDLETFTSDLARAIAASEEPG</sequence>
<dbReference type="OrthoDB" id="5397989at2"/>
<dbReference type="InterPro" id="IPR023883">
    <property type="entry name" value="CHP03980_redox-disulphide"/>
</dbReference>
<organism evidence="2 3">
    <name type="scientific">Zhengella mangrovi</name>
    <dbReference type="NCBI Taxonomy" id="1982044"/>
    <lineage>
        <taxon>Bacteria</taxon>
        <taxon>Pseudomonadati</taxon>
        <taxon>Pseudomonadota</taxon>
        <taxon>Alphaproteobacteria</taxon>
        <taxon>Hyphomicrobiales</taxon>
        <taxon>Notoacmeibacteraceae</taxon>
        <taxon>Zhengella</taxon>
    </lineage>
</organism>
<dbReference type="InterPro" id="IPR015077">
    <property type="entry name" value="DUF1858"/>
</dbReference>
<dbReference type="Pfam" id="PF08984">
    <property type="entry name" value="DUF1858"/>
    <property type="match status" value="1"/>
</dbReference>
<gene>
    <name evidence="2" type="ORF">CSC94_08445</name>
</gene>
<reference evidence="2 3" key="1">
    <citation type="submission" date="2017-10" db="EMBL/GenBank/DDBJ databases">
        <title>Sedimentibacterium mangrovi gen. nov., sp. nov., a novel member of family Phyllobacteriacea isolated from mangrove sediment.</title>
        <authorList>
            <person name="Liao H."/>
            <person name="Tian Y."/>
        </authorList>
    </citation>
    <scope>NUCLEOTIDE SEQUENCE [LARGE SCALE GENOMIC DNA]</scope>
    <source>
        <strain evidence="2 3">X9-2-2</strain>
    </source>
</reference>
<dbReference type="PANTHER" id="PTHR39341">
    <property type="entry name" value="BSL7085 PROTEIN"/>
    <property type="match status" value="1"/>
</dbReference>
<dbReference type="EMBL" id="PDVP01000003">
    <property type="protein sequence ID" value="PHP67713.1"/>
    <property type="molecule type" value="Genomic_DNA"/>
</dbReference>
<dbReference type="NCBIfam" id="TIGR03980">
    <property type="entry name" value="prismane_assoc"/>
    <property type="match status" value="1"/>
</dbReference>
<dbReference type="SUPFAM" id="SSF140683">
    <property type="entry name" value="SP0561-like"/>
    <property type="match status" value="1"/>
</dbReference>
<keyword evidence="3" id="KW-1185">Reference proteome</keyword>
<dbReference type="Proteomes" id="UP000221168">
    <property type="component" value="Unassembled WGS sequence"/>
</dbReference>
<accession>A0A2G1QQB9</accession>
<evidence type="ECO:0000259" key="1">
    <source>
        <dbReference type="Pfam" id="PF08984"/>
    </source>
</evidence>
<dbReference type="InterPro" id="IPR038062">
    <property type="entry name" value="ScdA-like_N_sf"/>
</dbReference>
<comment type="caution">
    <text evidence="2">The sequence shown here is derived from an EMBL/GenBank/DDBJ whole genome shotgun (WGS) entry which is preliminary data.</text>
</comment>
<dbReference type="PANTHER" id="PTHR39341:SF1">
    <property type="entry name" value="DUF1858 DOMAIN-CONTAINING PROTEIN"/>
    <property type="match status" value="1"/>
</dbReference>
<protein>
    <recommendedName>
        <fullName evidence="1">DUF1858 domain-containing protein</fullName>
    </recommendedName>
</protein>
<proteinExistence type="predicted"/>
<evidence type="ECO:0000313" key="3">
    <source>
        <dbReference type="Proteomes" id="UP000221168"/>
    </source>
</evidence>